<accession>A8RXL0</accession>
<protein>
    <submittedName>
        <fullName evidence="1">Uncharacterized protein</fullName>
    </submittedName>
</protein>
<comment type="caution">
    <text evidence="1">The sequence shown here is derived from an EMBL/GenBank/DDBJ whole genome shotgun (WGS) entry which is preliminary data.</text>
</comment>
<reference evidence="1 2" key="2">
    <citation type="submission" date="2007-09" db="EMBL/GenBank/DDBJ databases">
        <title>Draft genome sequence of Clostridium bolteae (ATCC BAA-613).</title>
        <authorList>
            <person name="Sudarsanam P."/>
            <person name="Ley R."/>
            <person name="Guruge J."/>
            <person name="Turnbaugh P.J."/>
            <person name="Mahowald M."/>
            <person name="Liep D."/>
            <person name="Gordon J."/>
        </authorList>
    </citation>
    <scope>NUCLEOTIDE SEQUENCE [LARGE SCALE GENOMIC DNA]</scope>
    <source>
        <strain evidence="2">ATCC BAA-613 / DSM 15670 / CCUG 46953 / JCM 12243 / WAL 16351</strain>
    </source>
</reference>
<evidence type="ECO:0000313" key="1">
    <source>
        <dbReference type="EMBL" id="EDP14345.1"/>
    </source>
</evidence>
<dbReference type="HOGENOM" id="CLU_3231706_0_0_9"/>
<dbReference type="AlphaFoldDB" id="A8RXL0"/>
<dbReference type="EMBL" id="ABCC02000039">
    <property type="protein sequence ID" value="EDP14345.1"/>
    <property type="molecule type" value="Genomic_DNA"/>
</dbReference>
<organism evidence="1 2">
    <name type="scientific">Enterocloster bolteae (strain ATCC BAA-613 / DSM 15670 / CCUG 46953 / JCM 12243 / WAL 16351)</name>
    <name type="common">Clostridium bolteae</name>
    <dbReference type="NCBI Taxonomy" id="411902"/>
    <lineage>
        <taxon>Bacteria</taxon>
        <taxon>Bacillati</taxon>
        <taxon>Bacillota</taxon>
        <taxon>Clostridia</taxon>
        <taxon>Lachnospirales</taxon>
        <taxon>Lachnospiraceae</taxon>
        <taxon>Enterocloster</taxon>
    </lineage>
</organism>
<proteinExistence type="predicted"/>
<dbReference type="PaxDb" id="411902-CLOBOL_04887"/>
<dbReference type="Proteomes" id="UP000005396">
    <property type="component" value="Unassembled WGS sequence"/>
</dbReference>
<name>A8RXL0_ENTBW</name>
<evidence type="ECO:0000313" key="2">
    <source>
        <dbReference type="Proteomes" id="UP000005396"/>
    </source>
</evidence>
<sequence>MIDDCWILADEIIQICILKDPGFCMMQSPGFFWCVWERLFLSV</sequence>
<gene>
    <name evidence="1" type="ORF">CLOBOL_04887</name>
</gene>
<reference evidence="1 2" key="1">
    <citation type="submission" date="2007-08" db="EMBL/GenBank/DDBJ databases">
        <authorList>
            <person name="Fulton L."/>
            <person name="Clifton S."/>
            <person name="Fulton B."/>
            <person name="Xu J."/>
            <person name="Minx P."/>
            <person name="Pepin K.H."/>
            <person name="Johnson M."/>
            <person name="Thiruvilangam P."/>
            <person name="Bhonagiri V."/>
            <person name="Nash W.E."/>
            <person name="Mardis E.R."/>
            <person name="Wilson R.K."/>
        </authorList>
    </citation>
    <scope>NUCLEOTIDE SEQUENCE [LARGE SCALE GENOMIC DNA]</scope>
    <source>
        <strain evidence="2">ATCC BAA-613 / DSM 15670 / CCUG 46953 / JCM 12243 / WAL 16351</strain>
    </source>
</reference>